<dbReference type="GO" id="GO:0030313">
    <property type="term" value="C:cell envelope"/>
    <property type="evidence" value="ECO:0007669"/>
    <property type="project" value="UniProtKB-SubCell"/>
</dbReference>
<dbReference type="InterPro" id="IPR058624">
    <property type="entry name" value="MdtA-like_HH"/>
</dbReference>
<proteinExistence type="inferred from homology"/>
<accession>A0A563D8X9</accession>
<dbReference type="EMBL" id="SELH01000025">
    <property type="protein sequence ID" value="TWP26640.1"/>
    <property type="molecule type" value="Genomic_DNA"/>
</dbReference>
<dbReference type="InterPro" id="IPR058637">
    <property type="entry name" value="YknX-like_C"/>
</dbReference>
<dbReference type="Gene3D" id="1.10.287.470">
    <property type="entry name" value="Helix hairpin bin"/>
    <property type="match status" value="1"/>
</dbReference>
<feature type="chain" id="PRO_5021699885" evidence="2">
    <location>
        <begin position="23"/>
        <end position="378"/>
    </location>
</feature>
<keyword evidence="8" id="KW-1185">Reference proteome</keyword>
<dbReference type="InterPro" id="IPR058626">
    <property type="entry name" value="MdtA-like_b-barrel"/>
</dbReference>
<evidence type="ECO:0000259" key="3">
    <source>
        <dbReference type="Pfam" id="PF25876"/>
    </source>
</evidence>
<dbReference type="Gene3D" id="2.40.420.20">
    <property type="match status" value="1"/>
</dbReference>
<dbReference type="Gene3D" id="2.40.30.170">
    <property type="match status" value="1"/>
</dbReference>
<evidence type="ECO:0000259" key="6">
    <source>
        <dbReference type="Pfam" id="PF25989"/>
    </source>
</evidence>
<dbReference type="GO" id="GO:0005886">
    <property type="term" value="C:plasma membrane"/>
    <property type="evidence" value="ECO:0007669"/>
    <property type="project" value="TreeGrafter"/>
</dbReference>
<dbReference type="Pfam" id="PF25944">
    <property type="entry name" value="Beta-barrel_RND"/>
    <property type="match status" value="1"/>
</dbReference>
<comment type="similarity">
    <text evidence="1">Belongs to the membrane fusion protein (MFP) (TC 8.A.1) family.</text>
</comment>
<dbReference type="OrthoDB" id="9801814at2"/>
<dbReference type="Pfam" id="PF25917">
    <property type="entry name" value="BSH_RND"/>
    <property type="match status" value="1"/>
</dbReference>
<protein>
    <submittedName>
        <fullName evidence="7">Efflux RND transporter periplasmic adaptor subunit</fullName>
    </submittedName>
</protein>
<dbReference type="SUPFAM" id="SSF111369">
    <property type="entry name" value="HlyD-like secretion proteins"/>
    <property type="match status" value="1"/>
</dbReference>
<gene>
    <name evidence="7" type="ORF">ETU09_08740</name>
</gene>
<dbReference type="Pfam" id="PF25876">
    <property type="entry name" value="HH_MFP_RND"/>
    <property type="match status" value="1"/>
</dbReference>
<dbReference type="InterPro" id="IPR058625">
    <property type="entry name" value="MdtA-like_BSH"/>
</dbReference>
<dbReference type="GO" id="GO:0022857">
    <property type="term" value="F:transmembrane transporter activity"/>
    <property type="evidence" value="ECO:0007669"/>
    <property type="project" value="InterPro"/>
</dbReference>
<dbReference type="PANTHER" id="PTHR30158">
    <property type="entry name" value="ACRA/E-RELATED COMPONENT OF DRUG EFFLUX TRANSPORTER"/>
    <property type="match status" value="1"/>
</dbReference>
<organism evidence="7 8">
    <name type="scientific">Apibacter muscae</name>
    <dbReference type="NCBI Taxonomy" id="2509004"/>
    <lineage>
        <taxon>Bacteria</taxon>
        <taxon>Pseudomonadati</taxon>
        <taxon>Bacteroidota</taxon>
        <taxon>Flavobacteriia</taxon>
        <taxon>Flavobacteriales</taxon>
        <taxon>Weeksellaceae</taxon>
        <taxon>Apibacter</taxon>
    </lineage>
</organism>
<reference evidence="7 8" key="1">
    <citation type="submission" date="2019-02" db="EMBL/GenBank/DDBJ databases">
        <title>Apibacter muscae sp. nov.: a novel member of the house fly microbiota.</title>
        <authorList>
            <person name="Park R."/>
        </authorList>
    </citation>
    <scope>NUCLEOTIDE SEQUENCE [LARGE SCALE GENOMIC DNA]</scope>
    <source>
        <strain evidence="7 8">AL1</strain>
    </source>
</reference>
<dbReference type="Pfam" id="PF25989">
    <property type="entry name" value="YknX_C"/>
    <property type="match status" value="1"/>
</dbReference>
<dbReference type="Gene3D" id="2.40.50.100">
    <property type="match status" value="1"/>
</dbReference>
<dbReference type="Proteomes" id="UP000319499">
    <property type="component" value="Unassembled WGS sequence"/>
</dbReference>
<feature type="domain" description="Multidrug resistance protein MdtA-like alpha-helical hairpin" evidence="3">
    <location>
        <begin position="110"/>
        <end position="177"/>
    </location>
</feature>
<keyword evidence="2" id="KW-0732">Signal</keyword>
<name>A0A563D8X9_9FLAO</name>
<dbReference type="PANTHER" id="PTHR30158:SF23">
    <property type="entry name" value="MULTIDRUG RESISTANCE PROTEIN MEXA"/>
    <property type="match status" value="1"/>
</dbReference>
<feature type="domain" description="YknX-like C-terminal permuted SH3-like" evidence="6">
    <location>
        <begin position="307"/>
        <end position="375"/>
    </location>
</feature>
<dbReference type="NCBIfam" id="TIGR01730">
    <property type="entry name" value="RND_mfp"/>
    <property type="match status" value="1"/>
</dbReference>
<evidence type="ECO:0000259" key="4">
    <source>
        <dbReference type="Pfam" id="PF25917"/>
    </source>
</evidence>
<evidence type="ECO:0000259" key="5">
    <source>
        <dbReference type="Pfam" id="PF25944"/>
    </source>
</evidence>
<dbReference type="InterPro" id="IPR006143">
    <property type="entry name" value="RND_pump_MFP"/>
</dbReference>
<sequence>MKIKKIKIILALFIITSLQLTSCKNDSKTGAAASMQQNAVKPYPVQVLSEQPTTLYVDYPATIKGTQDIEIRPMLEGFIKTIEVDEGSTVRKGQVLFTLDAPQYEQNKLNALAAIKTAEADLNNAKMEVRKVTPLVEKGIVSKYQLEAAKYALEAKQAALNQAYTTLANAETNVSYTRIVSPVNGSIGSIPYRLGSLVNSSTTLTTVANTADVYVYFSINEKQLLDLLKTLPGKSQNEKLKHIEPVKLILSTGNEYIDSGRIDAISGIINTGTAAANMRAIFPNTQGILKSGLSGTVRITNTIKNALIIPQKATYEIQGITFVYVVQNDNKVKQVSIKVTPTPDGKSYVVDSGLKANDKIVINGIQNLKDGMEIKPQL</sequence>
<evidence type="ECO:0000256" key="2">
    <source>
        <dbReference type="SAM" id="SignalP"/>
    </source>
</evidence>
<feature type="domain" description="Multidrug resistance protein MdtA-like beta-barrel" evidence="5">
    <location>
        <begin position="213"/>
        <end position="300"/>
    </location>
</feature>
<evidence type="ECO:0000256" key="1">
    <source>
        <dbReference type="ARBA" id="ARBA00009477"/>
    </source>
</evidence>
<dbReference type="RefSeq" id="WP_146263059.1">
    <property type="nucleotide sequence ID" value="NZ_SELG01000041.1"/>
</dbReference>
<feature type="signal peptide" evidence="2">
    <location>
        <begin position="1"/>
        <end position="22"/>
    </location>
</feature>
<dbReference type="GO" id="GO:0046677">
    <property type="term" value="P:response to antibiotic"/>
    <property type="evidence" value="ECO:0007669"/>
    <property type="project" value="TreeGrafter"/>
</dbReference>
<comment type="caution">
    <text evidence="7">The sequence shown here is derived from an EMBL/GenBank/DDBJ whole genome shotgun (WGS) entry which is preliminary data.</text>
</comment>
<dbReference type="AlphaFoldDB" id="A0A563D8X9"/>
<evidence type="ECO:0000313" key="8">
    <source>
        <dbReference type="Proteomes" id="UP000319499"/>
    </source>
</evidence>
<evidence type="ECO:0000313" key="7">
    <source>
        <dbReference type="EMBL" id="TWP26640.1"/>
    </source>
</evidence>
<feature type="domain" description="Multidrug resistance protein MdtA-like barrel-sandwich hybrid" evidence="4">
    <location>
        <begin position="69"/>
        <end position="207"/>
    </location>
</feature>